<sequence length="177" mass="18662">MSPPQPTATSPRFFVLNGPNLNLLGTREPSVYGHDDLAALDARCHACAERLGMTVECRQSNHEGVLVDWIHEAGRRAAGLVLNAAAYTHTSVALRDALAAVDLPAIEVHLSNIHAREPFRHRSMIAPCTIGTIAGFGPLGYELALTALVERLQATAGAPPAGAPSPRSPSHPNPSDG</sequence>
<dbReference type="GO" id="GO:0003855">
    <property type="term" value="F:3-dehydroquinate dehydratase activity"/>
    <property type="evidence" value="ECO:0007669"/>
    <property type="project" value="UniProtKB-UniRule"/>
</dbReference>
<comment type="similarity">
    <text evidence="4 9">Belongs to the type-II 3-dehydroquinase family.</text>
</comment>
<evidence type="ECO:0000256" key="8">
    <source>
        <dbReference type="ARBA" id="ARBA00023239"/>
    </source>
</evidence>
<feature type="site" description="Transition state stabilizer" evidence="9 12">
    <location>
        <position position="27"/>
    </location>
</feature>
<dbReference type="EMBL" id="SLXO01000002">
    <property type="protein sequence ID" value="TCP37864.1"/>
    <property type="molecule type" value="Genomic_DNA"/>
</dbReference>
<feature type="compositionally biased region" description="Pro residues" evidence="13">
    <location>
        <begin position="161"/>
        <end position="177"/>
    </location>
</feature>
<evidence type="ECO:0000313" key="15">
    <source>
        <dbReference type="Proteomes" id="UP000295399"/>
    </source>
</evidence>
<comment type="function">
    <text evidence="2 9">Catalyzes a trans-dehydration via an enolate intermediate.</text>
</comment>
<reference evidence="14 15" key="1">
    <citation type="submission" date="2019-03" db="EMBL/GenBank/DDBJ databases">
        <title>Genomic Encyclopedia of Type Strains, Phase IV (KMG-IV): sequencing the most valuable type-strain genomes for metagenomic binning, comparative biology and taxonomic classification.</title>
        <authorList>
            <person name="Goeker M."/>
        </authorList>
    </citation>
    <scope>NUCLEOTIDE SEQUENCE [LARGE SCALE GENOMIC DNA]</scope>
    <source>
        <strain evidence="14 15">DSM 2132</strain>
    </source>
</reference>
<evidence type="ECO:0000256" key="6">
    <source>
        <dbReference type="ARBA" id="ARBA00012060"/>
    </source>
</evidence>
<dbReference type="PROSITE" id="PS01029">
    <property type="entry name" value="DEHYDROQUINASE_II"/>
    <property type="match status" value="1"/>
</dbReference>
<evidence type="ECO:0000313" key="14">
    <source>
        <dbReference type="EMBL" id="TCP37864.1"/>
    </source>
</evidence>
<dbReference type="UniPathway" id="UPA00053">
    <property type="reaction ID" value="UER00086"/>
</dbReference>
<evidence type="ECO:0000256" key="9">
    <source>
        <dbReference type="HAMAP-Rule" id="MF_00169"/>
    </source>
</evidence>
<dbReference type="Pfam" id="PF01220">
    <property type="entry name" value="DHquinase_II"/>
    <property type="match status" value="1"/>
</dbReference>
<comment type="subunit">
    <text evidence="5 9">Homododecamer.</text>
</comment>
<comment type="catalytic activity">
    <reaction evidence="1 9">
        <text>3-dehydroquinate = 3-dehydroshikimate + H2O</text>
        <dbReference type="Rhea" id="RHEA:21096"/>
        <dbReference type="ChEBI" id="CHEBI:15377"/>
        <dbReference type="ChEBI" id="CHEBI:16630"/>
        <dbReference type="ChEBI" id="CHEBI:32364"/>
        <dbReference type="EC" id="4.2.1.10"/>
    </reaction>
</comment>
<evidence type="ECO:0000256" key="11">
    <source>
        <dbReference type="PIRSR" id="PIRSR001399-2"/>
    </source>
</evidence>
<dbReference type="SUPFAM" id="SSF52304">
    <property type="entry name" value="Type II 3-dehydroquinate dehydratase"/>
    <property type="match status" value="1"/>
</dbReference>
<evidence type="ECO:0000256" key="2">
    <source>
        <dbReference type="ARBA" id="ARBA00003924"/>
    </source>
</evidence>
<dbReference type="AlphaFoldDB" id="A0A4R2PS14"/>
<dbReference type="GO" id="GO:0019631">
    <property type="term" value="P:quinate catabolic process"/>
    <property type="evidence" value="ECO:0007669"/>
    <property type="project" value="TreeGrafter"/>
</dbReference>
<dbReference type="PANTHER" id="PTHR21272">
    <property type="entry name" value="CATABOLIC 3-DEHYDROQUINASE"/>
    <property type="match status" value="1"/>
</dbReference>
<accession>A0A4R2PS14</accession>
<feature type="region of interest" description="Disordered" evidence="13">
    <location>
        <begin position="156"/>
        <end position="177"/>
    </location>
</feature>
<dbReference type="EC" id="4.2.1.10" evidence="6 9"/>
<dbReference type="PANTHER" id="PTHR21272:SF3">
    <property type="entry name" value="CATABOLIC 3-DEHYDROQUINASE"/>
    <property type="match status" value="1"/>
</dbReference>
<dbReference type="Proteomes" id="UP000295399">
    <property type="component" value="Unassembled WGS sequence"/>
</dbReference>
<evidence type="ECO:0000256" key="10">
    <source>
        <dbReference type="PIRSR" id="PIRSR001399-1"/>
    </source>
</evidence>
<dbReference type="GO" id="GO:0009073">
    <property type="term" value="P:aromatic amino acid family biosynthetic process"/>
    <property type="evidence" value="ECO:0007669"/>
    <property type="project" value="UniProtKB-KW"/>
</dbReference>
<dbReference type="PIRSF" id="PIRSF001399">
    <property type="entry name" value="DHquinase_II"/>
    <property type="match status" value="1"/>
</dbReference>
<keyword evidence="9" id="KW-0028">Amino-acid biosynthesis</keyword>
<dbReference type="GO" id="GO:0008652">
    <property type="term" value="P:amino acid biosynthetic process"/>
    <property type="evidence" value="ECO:0007669"/>
    <property type="project" value="UniProtKB-KW"/>
</dbReference>
<comment type="pathway">
    <text evidence="3 9">Metabolic intermediate biosynthesis; chorismate biosynthesis; chorismate from D-erythrose 4-phosphate and phosphoenolpyruvate: step 3/7.</text>
</comment>
<name>A0A4R2PS14_RHOSA</name>
<dbReference type="InterPro" id="IPR036441">
    <property type="entry name" value="DHquinase_II_sf"/>
</dbReference>
<feature type="binding site" evidence="9 11">
    <location>
        <begin position="110"/>
        <end position="111"/>
    </location>
    <ligand>
        <name>substrate</name>
    </ligand>
</feature>
<feature type="binding site" evidence="9 11">
    <location>
        <position position="96"/>
    </location>
    <ligand>
        <name>substrate</name>
    </ligand>
</feature>
<dbReference type="Gene3D" id="3.40.50.9100">
    <property type="entry name" value="Dehydroquinase, class II"/>
    <property type="match status" value="1"/>
</dbReference>
<feature type="binding site" evidence="9 11">
    <location>
        <position position="120"/>
    </location>
    <ligand>
        <name>substrate</name>
    </ligand>
</feature>
<evidence type="ECO:0000256" key="4">
    <source>
        <dbReference type="ARBA" id="ARBA00011037"/>
    </source>
</evidence>
<proteinExistence type="inferred from homology"/>
<dbReference type="HAMAP" id="MF_00169">
    <property type="entry name" value="AroQ"/>
    <property type="match status" value="1"/>
</dbReference>
<feature type="binding site" evidence="9 11">
    <location>
        <position position="89"/>
    </location>
    <ligand>
        <name>substrate</name>
    </ligand>
</feature>
<dbReference type="NCBIfam" id="TIGR01088">
    <property type="entry name" value="aroQ"/>
    <property type="match status" value="1"/>
</dbReference>
<evidence type="ECO:0000256" key="3">
    <source>
        <dbReference type="ARBA" id="ARBA00004902"/>
    </source>
</evidence>
<dbReference type="NCBIfam" id="NF003805">
    <property type="entry name" value="PRK05395.1-2"/>
    <property type="match status" value="1"/>
</dbReference>
<evidence type="ECO:0000256" key="13">
    <source>
        <dbReference type="SAM" id="MobiDB-lite"/>
    </source>
</evidence>
<evidence type="ECO:0000256" key="12">
    <source>
        <dbReference type="PIRSR" id="PIRSR001399-3"/>
    </source>
</evidence>
<feature type="binding site" evidence="9 11">
    <location>
        <position position="83"/>
    </location>
    <ligand>
        <name>substrate</name>
    </ligand>
</feature>
<keyword evidence="7 9" id="KW-0057">Aromatic amino acid biosynthesis</keyword>
<keyword evidence="15" id="KW-1185">Reference proteome</keyword>
<protein>
    <recommendedName>
        <fullName evidence="6 9">3-dehydroquinate dehydratase</fullName>
        <shortName evidence="9">3-dehydroquinase</shortName>
        <ecNumber evidence="6 9">4.2.1.10</ecNumber>
    </recommendedName>
    <alternativeName>
        <fullName evidence="9">Type II DHQase</fullName>
    </alternativeName>
</protein>
<dbReference type="InParanoid" id="A0A4R2PS14"/>
<dbReference type="InterPro" id="IPR018509">
    <property type="entry name" value="DHquinase_II_CS"/>
</dbReference>
<feature type="active site" description="Proton acceptor" evidence="9 10">
    <location>
        <position position="32"/>
    </location>
</feature>
<gene>
    <name evidence="9" type="primary">aroQ</name>
    <name evidence="14" type="ORF">EV659_102272</name>
</gene>
<comment type="caution">
    <text evidence="14">The sequence shown here is derived from an EMBL/GenBank/DDBJ whole genome shotgun (WGS) entry which is preliminary data.</text>
</comment>
<evidence type="ECO:0000256" key="1">
    <source>
        <dbReference type="ARBA" id="ARBA00001864"/>
    </source>
</evidence>
<dbReference type="CDD" id="cd00466">
    <property type="entry name" value="DHQase_II"/>
    <property type="match status" value="1"/>
</dbReference>
<dbReference type="OrthoDB" id="9790793at2"/>
<dbReference type="GO" id="GO:0009423">
    <property type="term" value="P:chorismate biosynthetic process"/>
    <property type="evidence" value="ECO:0007669"/>
    <property type="project" value="UniProtKB-UniRule"/>
</dbReference>
<feature type="active site" description="Proton donor" evidence="9 10">
    <location>
        <position position="109"/>
    </location>
</feature>
<evidence type="ECO:0000256" key="7">
    <source>
        <dbReference type="ARBA" id="ARBA00023141"/>
    </source>
</evidence>
<organism evidence="14 15">
    <name type="scientific">Rhodothalassium salexigens DSM 2132</name>
    <dbReference type="NCBI Taxonomy" id="1188247"/>
    <lineage>
        <taxon>Bacteria</taxon>
        <taxon>Pseudomonadati</taxon>
        <taxon>Pseudomonadota</taxon>
        <taxon>Alphaproteobacteria</taxon>
        <taxon>Rhodothalassiales</taxon>
        <taxon>Rhodothalassiaceae</taxon>
        <taxon>Rhodothalassium</taxon>
    </lineage>
</organism>
<keyword evidence="8 9" id="KW-0456">Lyase</keyword>
<evidence type="ECO:0000256" key="5">
    <source>
        <dbReference type="ARBA" id="ARBA00011193"/>
    </source>
</evidence>
<dbReference type="NCBIfam" id="NF003807">
    <property type="entry name" value="PRK05395.1-4"/>
    <property type="match status" value="1"/>
</dbReference>
<dbReference type="NCBIfam" id="NF003806">
    <property type="entry name" value="PRK05395.1-3"/>
    <property type="match status" value="1"/>
</dbReference>
<dbReference type="InterPro" id="IPR001874">
    <property type="entry name" value="DHquinase_II"/>
</dbReference>